<dbReference type="SUPFAM" id="SSF53850">
    <property type="entry name" value="Periplasmic binding protein-like II"/>
    <property type="match status" value="1"/>
</dbReference>
<dbReference type="SUPFAM" id="SSF46785">
    <property type="entry name" value="Winged helix' DNA-binding domain"/>
    <property type="match status" value="1"/>
</dbReference>
<dbReference type="Gene3D" id="1.10.10.10">
    <property type="entry name" value="Winged helix-like DNA-binding domain superfamily/Winged helix DNA-binding domain"/>
    <property type="match status" value="1"/>
</dbReference>
<dbReference type="GO" id="GO:0003700">
    <property type="term" value="F:DNA-binding transcription factor activity"/>
    <property type="evidence" value="ECO:0007669"/>
    <property type="project" value="InterPro"/>
</dbReference>
<feature type="domain" description="HTH lysR-type" evidence="5">
    <location>
        <begin position="16"/>
        <end position="73"/>
    </location>
</feature>
<comment type="similarity">
    <text evidence="1">Belongs to the LysR transcriptional regulatory family.</text>
</comment>
<keyword evidence="2" id="KW-0805">Transcription regulation</keyword>
<evidence type="ECO:0000313" key="7">
    <source>
        <dbReference type="Proteomes" id="UP000182584"/>
    </source>
</evidence>
<accession>A0A1H9WYB2</accession>
<proteinExistence type="inferred from homology"/>
<keyword evidence="3 6" id="KW-0238">DNA-binding</keyword>
<protein>
    <submittedName>
        <fullName evidence="6">DNA-binding transcriptional regulator, LysR family</fullName>
    </submittedName>
</protein>
<dbReference type="PRINTS" id="PR00039">
    <property type="entry name" value="HTHLYSR"/>
</dbReference>
<dbReference type="PANTHER" id="PTHR30126">
    <property type="entry name" value="HTH-TYPE TRANSCRIPTIONAL REGULATOR"/>
    <property type="match status" value="1"/>
</dbReference>
<dbReference type="InterPro" id="IPR036388">
    <property type="entry name" value="WH-like_DNA-bd_sf"/>
</dbReference>
<gene>
    <name evidence="6" type="ORF">SAMN04487884_1373</name>
</gene>
<dbReference type="Gene3D" id="3.40.190.290">
    <property type="match status" value="1"/>
</dbReference>
<dbReference type="AlphaFoldDB" id="A0A1H9WYB2"/>
<evidence type="ECO:0000313" key="6">
    <source>
        <dbReference type="EMBL" id="SES38902.1"/>
    </source>
</evidence>
<dbReference type="Proteomes" id="UP000182584">
    <property type="component" value="Unassembled WGS sequence"/>
</dbReference>
<dbReference type="InterPro" id="IPR005119">
    <property type="entry name" value="LysR_subst-bd"/>
</dbReference>
<dbReference type="RefSeq" id="WP_051212960.1">
    <property type="nucleotide sequence ID" value="NZ_FOGJ01000037.1"/>
</dbReference>
<dbReference type="PROSITE" id="PS50931">
    <property type="entry name" value="HTH_LYSR"/>
    <property type="match status" value="1"/>
</dbReference>
<dbReference type="GO" id="GO:0000976">
    <property type="term" value="F:transcription cis-regulatory region binding"/>
    <property type="evidence" value="ECO:0007669"/>
    <property type="project" value="TreeGrafter"/>
</dbReference>
<name>A0A1H9WYB2_BUTFI</name>
<evidence type="ECO:0000256" key="4">
    <source>
        <dbReference type="ARBA" id="ARBA00023163"/>
    </source>
</evidence>
<evidence type="ECO:0000256" key="2">
    <source>
        <dbReference type="ARBA" id="ARBA00023015"/>
    </source>
</evidence>
<dbReference type="Pfam" id="PF03466">
    <property type="entry name" value="LysR_substrate"/>
    <property type="match status" value="1"/>
</dbReference>
<dbReference type="Pfam" id="PF00126">
    <property type="entry name" value="HTH_1"/>
    <property type="match status" value="1"/>
</dbReference>
<dbReference type="InterPro" id="IPR000847">
    <property type="entry name" value="LysR_HTH_N"/>
</dbReference>
<keyword evidence="4" id="KW-0804">Transcription</keyword>
<dbReference type="CDD" id="cd05466">
    <property type="entry name" value="PBP2_LTTR_substrate"/>
    <property type="match status" value="1"/>
</dbReference>
<dbReference type="FunFam" id="1.10.10.10:FF:000001">
    <property type="entry name" value="LysR family transcriptional regulator"/>
    <property type="match status" value="1"/>
</dbReference>
<evidence type="ECO:0000256" key="1">
    <source>
        <dbReference type="ARBA" id="ARBA00009437"/>
    </source>
</evidence>
<evidence type="ECO:0000259" key="5">
    <source>
        <dbReference type="PROSITE" id="PS50931"/>
    </source>
</evidence>
<dbReference type="PANTHER" id="PTHR30126:SF64">
    <property type="entry name" value="HTH-TYPE TRANSCRIPTIONAL REGULATOR CITR"/>
    <property type="match status" value="1"/>
</dbReference>
<sequence>MNNNIIKNTNDAKFNVNLEYYKIFYHVAKSGGITAASKNLNMSQPAVSQQISALEKQLGVSLLKRNGRGIALTAEGNLLYEYVERGYEEILQGEKRLSQLLHLEAGEVRVGASDMTLRFFLLPYLEKFHQLYPGIKVTVTNGPTPETLRYLEDDRIDFGVVSSPFPDSINKDDISYTDVREIQDCFVAGRSFIQYRNHMIDLSELANLPLITLEGQTSSGRYVTEFLESNNITIHPEFELATSDMIVQFAERSLGVGMVVRDFAKEDLDNGKLFELRLKQRIPPRHIRLVTNTKRQQSLASTKLLELIN</sequence>
<organism evidence="6 7">
    <name type="scientific">Butyrivibrio fibrisolvens</name>
    <dbReference type="NCBI Taxonomy" id="831"/>
    <lineage>
        <taxon>Bacteria</taxon>
        <taxon>Bacillati</taxon>
        <taxon>Bacillota</taxon>
        <taxon>Clostridia</taxon>
        <taxon>Lachnospirales</taxon>
        <taxon>Lachnospiraceae</taxon>
        <taxon>Butyrivibrio</taxon>
    </lineage>
</organism>
<dbReference type="EMBL" id="FOGJ01000037">
    <property type="protein sequence ID" value="SES38902.1"/>
    <property type="molecule type" value="Genomic_DNA"/>
</dbReference>
<dbReference type="OrthoDB" id="9778774at2"/>
<reference evidence="6 7" key="1">
    <citation type="submission" date="2016-10" db="EMBL/GenBank/DDBJ databases">
        <authorList>
            <person name="de Groot N.N."/>
        </authorList>
    </citation>
    <scope>NUCLEOTIDE SEQUENCE [LARGE SCALE GENOMIC DNA]</scope>
    <source>
        <strain evidence="6 7">AR40</strain>
    </source>
</reference>
<evidence type="ECO:0000256" key="3">
    <source>
        <dbReference type="ARBA" id="ARBA00023125"/>
    </source>
</evidence>
<dbReference type="InterPro" id="IPR036390">
    <property type="entry name" value="WH_DNA-bd_sf"/>
</dbReference>